<protein>
    <submittedName>
        <fullName evidence="2">Uncharacterized protein</fullName>
    </submittedName>
</protein>
<feature type="region of interest" description="Disordered" evidence="1">
    <location>
        <begin position="164"/>
        <end position="189"/>
    </location>
</feature>
<proteinExistence type="predicted"/>
<reference evidence="2 3" key="1">
    <citation type="submission" date="2020-10" db="EMBL/GenBank/DDBJ databases">
        <authorList>
            <person name="Sedaghatjoo S."/>
        </authorList>
    </citation>
    <scope>NUCLEOTIDE SEQUENCE [LARGE SCALE GENOMIC DNA]</scope>
    <source>
        <strain evidence="2 3">LLFL</strain>
    </source>
</reference>
<keyword evidence="3" id="KW-1185">Reference proteome</keyword>
<comment type="caution">
    <text evidence="2">The sequence shown here is derived from an EMBL/GenBank/DDBJ whole genome shotgun (WGS) entry which is preliminary data.</text>
</comment>
<feature type="compositionally biased region" description="Acidic residues" evidence="1">
    <location>
        <begin position="14"/>
        <end position="25"/>
    </location>
</feature>
<dbReference type="Proteomes" id="UP000836404">
    <property type="component" value="Unassembled WGS sequence"/>
</dbReference>
<feature type="region of interest" description="Disordered" evidence="1">
    <location>
        <begin position="1"/>
        <end position="27"/>
    </location>
</feature>
<accession>A0A9N8M554</accession>
<sequence>MTAEDGFERSSSADPDDSSDGPEVEDVLRHNTEIFKATMQPVVAQSIALKSKVERSGLAESRLSEGKAKWKLASKVKTQYLYQWFEQQPNDYSSHDLTTVDFVNVVWIGHPGDSPNDVSARPWFTQFDSSLKNKEAHRLTQKRHSLIALRAHFRCLGRWAAGGLDSENEHDSPSEKSASSSFSDTDPEINEVPVPVEAAAAAQRRQRLKARDCAGNVELKVEVTTSNLSQARIYISGTHPDAPHNALQYSRRLRLFMMNNASQGGMTAAKLKKELLSTMETSADMGALPREYTRPDYRMPLGKEIDHLMKHLNNRKRLHKDPFAAVHTFVQRNPDLVFA</sequence>
<organism evidence="2 3">
    <name type="scientific">Tilletia laevis</name>
    <dbReference type="NCBI Taxonomy" id="157183"/>
    <lineage>
        <taxon>Eukaryota</taxon>
        <taxon>Fungi</taxon>
        <taxon>Dikarya</taxon>
        <taxon>Basidiomycota</taxon>
        <taxon>Ustilaginomycotina</taxon>
        <taxon>Exobasidiomycetes</taxon>
        <taxon>Tilletiales</taxon>
        <taxon>Tilletiaceae</taxon>
        <taxon>Tilletia</taxon>
    </lineage>
</organism>
<evidence type="ECO:0000256" key="1">
    <source>
        <dbReference type="SAM" id="MobiDB-lite"/>
    </source>
</evidence>
<evidence type="ECO:0000313" key="3">
    <source>
        <dbReference type="Proteomes" id="UP000836404"/>
    </source>
</evidence>
<gene>
    <name evidence="2" type="ORF">JKILLFL_G7567</name>
</gene>
<name>A0A9N8M554_9BASI</name>
<dbReference type="AlphaFoldDB" id="A0A9N8M554"/>
<dbReference type="EMBL" id="CAJHJF010006717">
    <property type="protein sequence ID" value="CAD6958603.1"/>
    <property type="molecule type" value="Genomic_DNA"/>
</dbReference>
<evidence type="ECO:0000313" key="2">
    <source>
        <dbReference type="EMBL" id="CAD6958603.1"/>
    </source>
</evidence>